<evidence type="ECO:0000256" key="1">
    <source>
        <dbReference type="ARBA" id="ARBA00006328"/>
    </source>
</evidence>
<dbReference type="GO" id="GO:0005634">
    <property type="term" value="C:nucleus"/>
    <property type="evidence" value="ECO:0007669"/>
    <property type="project" value="TreeGrafter"/>
</dbReference>
<keyword evidence="3" id="KW-0560">Oxidoreductase</keyword>
<name>A0A2G5BHY8_COERN</name>
<dbReference type="EMBL" id="KZ303489">
    <property type="protein sequence ID" value="PIA18634.1"/>
    <property type="molecule type" value="Genomic_DNA"/>
</dbReference>
<dbReference type="GO" id="GO:0016491">
    <property type="term" value="F:oxidoreductase activity"/>
    <property type="evidence" value="ECO:0007669"/>
    <property type="project" value="UniProtKB-KW"/>
</dbReference>
<proteinExistence type="inferred from homology"/>
<keyword evidence="2" id="KW-0521">NADP</keyword>
<reference evidence="5 6" key="1">
    <citation type="journal article" date="2015" name="Genome Biol. Evol.">
        <title>Phylogenomic analyses indicate that early fungi evolved digesting cell walls of algal ancestors of land plants.</title>
        <authorList>
            <person name="Chang Y."/>
            <person name="Wang S."/>
            <person name="Sekimoto S."/>
            <person name="Aerts A.L."/>
            <person name="Choi C."/>
            <person name="Clum A."/>
            <person name="LaButti K.M."/>
            <person name="Lindquist E.A."/>
            <person name="Yee Ngan C."/>
            <person name="Ohm R.A."/>
            <person name="Salamov A.A."/>
            <person name="Grigoriev I.V."/>
            <person name="Spatafora J.W."/>
            <person name="Berbee M.L."/>
        </authorList>
    </citation>
    <scope>NUCLEOTIDE SEQUENCE [LARGE SCALE GENOMIC DNA]</scope>
    <source>
        <strain evidence="5 6">NRRL 1564</strain>
    </source>
</reference>
<evidence type="ECO:0000313" key="5">
    <source>
        <dbReference type="EMBL" id="PIA18634.1"/>
    </source>
</evidence>
<dbReference type="PANTHER" id="PTHR42748:SF30">
    <property type="entry name" value="NMRA-LIKE DOMAIN-CONTAINING PROTEIN"/>
    <property type="match status" value="1"/>
</dbReference>
<evidence type="ECO:0000259" key="4">
    <source>
        <dbReference type="Pfam" id="PF05368"/>
    </source>
</evidence>
<dbReference type="AlphaFoldDB" id="A0A2G5BHY8"/>
<dbReference type="InterPro" id="IPR008030">
    <property type="entry name" value="NmrA-like"/>
</dbReference>
<evidence type="ECO:0000256" key="2">
    <source>
        <dbReference type="ARBA" id="ARBA00022857"/>
    </source>
</evidence>
<dbReference type="SUPFAM" id="SSF51735">
    <property type="entry name" value="NAD(P)-binding Rossmann-fold domains"/>
    <property type="match status" value="1"/>
</dbReference>
<dbReference type="PANTHER" id="PTHR42748">
    <property type="entry name" value="NITROGEN METABOLITE REPRESSION PROTEIN NMRA FAMILY MEMBER"/>
    <property type="match status" value="1"/>
</dbReference>
<accession>A0A2G5BHY8</accession>
<dbReference type="InterPro" id="IPR036291">
    <property type="entry name" value="NAD(P)-bd_dom_sf"/>
</dbReference>
<evidence type="ECO:0000256" key="3">
    <source>
        <dbReference type="ARBA" id="ARBA00023002"/>
    </source>
</evidence>
<sequence>MVKLIAIIGATGLQGGSVLKTFHASGEYKIRAITRNPNSNTVKDLSKKYAGVEWVQADLNNLSSLSKAFSGADVVFGVTNSVDADLIQRIQSGDYEADTMYSIKKLSGGKYSGAFHLETKYNAEQYLLSKASQIKGFILHLGSYLENFTGTARIADDQTIEFPFSVKPTTKLPFVDTANDTGPVAKYALENPEECLGLPLEVSGGYYEAQEIAKAYTEATGKPARYVQIPYDAMGLDFVTQMFKSFDEFGYFGFSTEFVERNKKINHKFVTPTEFWKNLKWEGPSK</sequence>
<comment type="similarity">
    <text evidence="1">Belongs to the NmrA-type oxidoreductase family.</text>
</comment>
<evidence type="ECO:0000313" key="6">
    <source>
        <dbReference type="Proteomes" id="UP000242474"/>
    </source>
</evidence>
<dbReference type="Pfam" id="PF05368">
    <property type="entry name" value="NmrA"/>
    <property type="match status" value="1"/>
</dbReference>
<dbReference type="Proteomes" id="UP000242474">
    <property type="component" value="Unassembled WGS sequence"/>
</dbReference>
<feature type="domain" description="NmrA-like" evidence="4">
    <location>
        <begin position="3"/>
        <end position="275"/>
    </location>
</feature>
<dbReference type="InterPro" id="IPR051164">
    <property type="entry name" value="NmrA-like_oxidored"/>
</dbReference>
<dbReference type="STRING" id="763665.A0A2G5BHY8"/>
<organism evidence="5 6">
    <name type="scientific">Coemansia reversa (strain ATCC 12441 / NRRL 1564)</name>
    <dbReference type="NCBI Taxonomy" id="763665"/>
    <lineage>
        <taxon>Eukaryota</taxon>
        <taxon>Fungi</taxon>
        <taxon>Fungi incertae sedis</taxon>
        <taxon>Zoopagomycota</taxon>
        <taxon>Kickxellomycotina</taxon>
        <taxon>Kickxellomycetes</taxon>
        <taxon>Kickxellales</taxon>
        <taxon>Kickxellaceae</taxon>
        <taxon>Coemansia</taxon>
    </lineage>
</organism>
<dbReference type="OrthoDB" id="3358371at2759"/>
<gene>
    <name evidence="5" type="ORF">COEREDRAFT_79657</name>
</gene>
<keyword evidence="6" id="KW-1185">Reference proteome</keyword>
<dbReference type="Gene3D" id="3.40.50.720">
    <property type="entry name" value="NAD(P)-binding Rossmann-like Domain"/>
    <property type="match status" value="1"/>
</dbReference>
<dbReference type="Gene3D" id="3.90.25.10">
    <property type="entry name" value="UDP-galactose 4-epimerase, domain 1"/>
    <property type="match status" value="1"/>
</dbReference>
<protein>
    <submittedName>
        <fullName evidence="5">NAD(P)-binding protein</fullName>
    </submittedName>
</protein>